<dbReference type="EMBL" id="VDGT01000008">
    <property type="protein sequence ID" value="TNM30243.1"/>
    <property type="molecule type" value="Genomic_DNA"/>
</dbReference>
<dbReference type="InterPro" id="IPR000551">
    <property type="entry name" value="MerR-type_HTH_dom"/>
</dbReference>
<dbReference type="PRINTS" id="PR00040">
    <property type="entry name" value="HTHMERR"/>
</dbReference>
<dbReference type="AlphaFoldDB" id="A0A5C4V3B4"/>
<protein>
    <submittedName>
        <fullName evidence="3">MerR family transcriptional regulator</fullName>
    </submittedName>
</protein>
<dbReference type="PANTHER" id="PTHR30204">
    <property type="entry name" value="REDOX-CYCLING DRUG-SENSING TRANSCRIPTIONAL ACTIVATOR SOXR"/>
    <property type="match status" value="1"/>
</dbReference>
<dbReference type="InterPro" id="IPR047057">
    <property type="entry name" value="MerR_fam"/>
</dbReference>
<dbReference type="PANTHER" id="PTHR30204:SF93">
    <property type="entry name" value="HTH MERR-TYPE DOMAIN-CONTAINING PROTEIN"/>
    <property type="match status" value="1"/>
</dbReference>
<feature type="domain" description="HTH merR-type" evidence="2">
    <location>
        <begin position="1"/>
        <end position="69"/>
    </location>
</feature>
<dbReference type="OrthoDB" id="4569196at2"/>
<evidence type="ECO:0000256" key="1">
    <source>
        <dbReference type="ARBA" id="ARBA00023125"/>
    </source>
</evidence>
<dbReference type="RefSeq" id="WP_139644617.1">
    <property type="nucleotide sequence ID" value="NZ_BAAAZS010000034.1"/>
</dbReference>
<keyword evidence="4" id="KW-1185">Reference proteome</keyword>
<gene>
    <name evidence="3" type="ORF">FH715_12855</name>
</gene>
<dbReference type="SUPFAM" id="SSF46955">
    <property type="entry name" value="Putative DNA-binding domain"/>
    <property type="match status" value="1"/>
</dbReference>
<dbReference type="CDD" id="cd00592">
    <property type="entry name" value="HTH_MerR-like"/>
    <property type="match status" value="1"/>
</dbReference>
<dbReference type="Gene3D" id="1.10.1660.10">
    <property type="match status" value="1"/>
</dbReference>
<dbReference type="Proteomes" id="UP000311713">
    <property type="component" value="Unassembled WGS sequence"/>
</dbReference>
<dbReference type="GO" id="GO:0003677">
    <property type="term" value="F:DNA binding"/>
    <property type="evidence" value="ECO:0007669"/>
    <property type="project" value="UniProtKB-KW"/>
</dbReference>
<dbReference type="SMART" id="SM00422">
    <property type="entry name" value="HTH_MERR"/>
    <property type="match status" value="1"/>
</dbReference>
<dbReference type="GO" id="GO:0003700">
    <property type="term" value="F:DNA-binding transcription factor activity"/>
    <property type="evidence" value="ECO:0007669"/>
    <property type="project" value="InterPro"/>
</dbReference>
<reference evidence="3 4" key="1">
    <citation type="submission" date="2019-06" db="EMBL/GenBank/DDBJ databases">
        <title>Draft genome of Streptomyces sedi sp. JCM16909.</title>
        <authorList>
            <person name="Klykleung N."/>
            <person name="Tanasupawat S."/>
            <person name="Kudo T."/>
            <person name="Yuki M."/>
            <person name="Ohkuma M."/>
        </authorList>
    </citation>
    <scope>NUCLEOTIDE SEQUENCE [LARGE SCALE GENOMIC DNA]</scope>
    <source>
        <strain evidence="3 4">JCM 16909</strain>
    </source>
</reference>
<name>A0A5C4V3B4_9ACTN</name>
<evidence type="ECO:0000259" key="2">
    <source>
        <dbReference type="PROSITE" id="PS50937"/>
    </source>
</evidence>
<proteinExistence type="predicted"/>
<dbReference type="InterPro" id="IPR009061">
    <property type="entry name" value="DNA-bd_dom_put_sf"/>
</dbReference>
<dbReference type="PROSITE" id="PS50937">
    <property type="entry name" value="HTH_MERR_2"/>
    <property type="match status" value="1"/>
</dbReference>
<keyword evidence="1" id="KW-0238">DNA-binding</keyword>
<evidence type="ECO:0000313" key="3">
    <source>
        <dbReference type="EMBL" id="TNM30243.1"/>
    </source>
</evidence>
<accession>A0A5C4V3B4</accession>
<comment type="caution">
    <text evidence="3">The sequence shown here is derived from an EMBL/GenBank/DDBJ whole genome shotgun (WGS) entry which is preliminary data.</text>
</comment>
<organism evidence="3 4">
    <name type="scientific">Streptomyces sedi</name>
    <dbReference type="NCBI Taxonomy" id="555059"/>
    <lineage>
        <taxon>Bacteria</taxon>
        <taxon>Bacillati</taxon>
        <taxon>Actinomycetota</taxon>
        <taxon>Actinomycetes</taxon>
        <taxon>Kitasatosporales</taxon>
        <taxon>Streptomycetaceae</taxon>
        <taxon>Streptomyces</taxon>
    </lineage>
</organism>
<sequence length="265" mass="28342">MRIGELAALTGVTPRTVRHYHHIGLLPEPHRTPAGYRVYGLRDAYRVVRVRRLTALGLSLDEARDVLDDDSGVELREVLGELDAELARQEEAVRLRRARVAELLAEAEGHPGLPTEGPVSPELTALFRRMRETADTLGGPEPDAAVKERELMSLLEGAAPQGGDQGAWLSSLVSAFGDDPEAMAAAYGIYAEMDALADADADDPRVEPLAARIVASLPEEVARMAAGVGPGDLTGGFADAFFDDHGPAQLAVVRRVVELLGEGAR</sequence>
<evidence type="ECO:0000313" key="4">
    <source>
        <dbReference type="Proteomes" id="UP000311713"/>
    </source>
</evidence>
<dbReference type="Pfam" id="PF00376">
    <property type="entry name" value="MerR"/>
    <property type="match status" value="1"/>
</dbReference>